<comment type="caution">
    <text evidence="3">The sequence shown here is derived from an EMBL/GenBank/DDBJ whole genome shotgun (WGS) entry which is preliminary data.</text>
</comment>
<feature type="compositionally biased region" description="Basic and acidic residues" evidence="1">
    <location>
        <begin position="25"/>
        <end position="34"/>
    </location>
</feature>
<dbReference type="PROSITE" id="PS51257">
    <property type="entry name" value="PROKAR_LIPOPROTEIN"/>
    <property type="match status" value="1"/>
</dbReference>
<dbReference type="EMBL" id="JJMM01000010">
    <property type="protein sequence ID" value="KDR95466.1"/>
    <property type="molecule type" value="Genomic_DNA"/>
</dbReference>
<dbReference type="STRING" id="1121324.CLIT_10c01930"/>
<gene>
    <name evidence="3" type="ORF">CLIT_10c01930</name>
</gene>
<proteinExistence type="predicted"/>
<sequence>MKKIIMVCIALLLALSMAACTKQEDSVENEEVKQEAASGSEQSQEAKDSSEDGKEGERKTLENYKKLIGLSREEIIDAMGEEPSVIDEGGLEFSKASIRVWFIEDGKTVDQIFIDDSDVDFNGARLGGNIEDFKNIFGEPVMEDHESAYSNFDYEGLVLHVTYDKSTGKVFAVYLMKEWK</sequence>
<accession>A0A069REJ9</accession>
<feature type="region of interest" description="Disordered" evidence="1">
    <location>
        <begin position="25"/>
        <end position="58"/>
    </location>
</feature>
<keyword evidence="4" id="KW-1185">Reference proteome</keyword>
<evidence type="ECO:0008006" key="5">
    <source>
        <dbReference type="Google" id="ProtNLM"/>
    </source>
</evidence>
<keyword evidence="2" id="KW-0732">Signal</keyword>
<feature type="compositionally biased region" description="Basic and acidic residues" evidence="1">
    <location>
        <begin position="44"/>
        <end position="58"/>
    </location>
</feature>
<dbReference type="Gene3D" id="3.40.33.10">
    <property type="entry name" value="CAP"/>
    <property type="match status" value="1"/>
</dbReference>
<dbReference type="eggNOG" id="ENOG50348C8">
    <property type="taxonomic scope" value="Bacteria"/>
</dbReference>
<dbReference type="Proteomes" id="UP000027946">
    <property type="component" value="Unassembled WGS sequence"/>
</dbReference>
<evidence type="ECO:0000256" key="2">
    <source>
        <dbReference type="SAM" id="SignalP"/>
    </source>
</evidence>
<feature type="signal peptide" evidence="2">
    <location>
        <begin position="1"/>
        <end position="18"/>
    </location>
</feature>
<dbReference type="RefSeq" id="WP_052636036.1">
    <property type="nucleotide sequence ID" value="NZ_FSRH01000010.1"/>
</dbReference>
<reference evidence="3 4" key="1">
    <citation type="submission" date="2014-03" db="EMBL/GenBank/DDBJ databases">
        <title>Genome sequence of Clostridium litorale W6, DSM 5388.</title>
        <authorList>
            <person name="Poehlein A."/>
            <person name="Jagirdar A."/>
            <person name="Khonsari B."/>
            <person name="Chibani C.M."/>
            <person name="Gutierrez Gutierrez D.A."/>
            <person name="Davydova E."/>
            <person name="Alghaithi H.S."/>
            <person name="Nair K.P."/>
            <person name="Dhamotharan K."/>
            <person name="Chandran L."/>
            <person name="G W."/>
            <person name="Daniel R."/>
        </authorList>
    </citation>
    <scope>NUCLEOTIDE SEQUENCE [LARGE SCALE GENOMIC DNA]</scope>
    <source>
        <strain evidence="3 4">W6</strain>
    </source>
</reference>
<protein>
    <recommendedName>
        <fullName evidence="5">DUF4309 domain-containing protein</fullName>
    </recommendedName>
</protein>
<dbReference type="InterPro" id="IPR035940">
    <property type="entry name" value="CAP_sf"/>
</dbReference>
<organism evidence="3 4">
    <name type="scientific">Peptoclostridium litorale DSM 5388</name>
    <dbReference type="NCBI Taxonomy" id="1121324"/>
    <lineage>
        <taxon>Bacteria</taxon>
        <taxon>Bacillati</taxon>
        <taxon>Bacillota</taxon>
        <taxon>Clostridia</taxon>
        <taxon>Peptostreptococcales</taxon>
        <taxon>Peptoclostridiaceae</taxon>
        <taxon>Peptoclostridium</taxon>
    </lineage>
</organism>
<feature type="chain" id="PRO_5038937444" description="DUF4309 domain-containing protein" evidence="2">
    <location>
        <begin position="19"/>
        <end position="180"/>
    </location>
</feature>
<evidence type="ECO:0000313" key="4">
    <source>
        <dbReference type="Proteomes" id="UP000027946"/>
    </source>
</evidence>
<dbReference type="AlphaFoldDB" id="A0A069REJ9"/>
<evidence type="ECO:0000313" key="3">
    <source>
        <dbReference type="EMBL" id="KDR95466.1"/>
    </source>
</evidence>
<dbReference type="OrthoDB" id="1902964at2"/>
<name>A0A069REJ9_PEPLI</name>
<evidence type="ECO:0000256" key="1">
    <source>
        <dbReference type="SAM" id="MobiDB-lite"/>
    </source>
</evidence>